<gene>
    <name evidence="1" type="ORF">MRB53_032815</name>
</gene>
<proteinExistence type="predicted"/>
<dbReference type="EMBL" id="CM056819">
    <property type="protein sequence ID" value="KAJ8624285.1"/>
    <property type="molecule type" value="Genomic_DNA"/>
</dbReference>
<accession>A0ACC2KT00</accession>
<protein>
    <submittedName>
        <fullName evidence="1">Uncharacterized protein</fullName>
    </submittedName>
</protein>
<organism evidence="1 2">
    <name type="scientific">Persea americana</name>
    <name type="common">Avocado</name>
    <dbReference type="NCBI Taxonomy" id="3435"/>
    <lineage>
        <taxon>Eukaryota</taxon>
        <taxon>Viridiplantae</taxon>
        <taxon>Streptophyta</taxon>
        <taxon>Embryophyta</taxon>
        <taxon>Tracheophyta</taxon>
        <taxon>Spermatophyta</taxon>
        <taxon>Magnoliopsida</taxon>
        <taxon>Magnoliidae</taxon>
        <taxon>Laurales</taxon>
        <taxon>Lauraceae</taxon>
        <taxon>Persea</taxon>
    </lineage>
</organism>
<evidence type="ECO:0000313" key="2">
    <source>
        <dbReference type="Proteomes" id="UP001234297"/>
    </source>
</evidence>
<name>A0ACC2KT00_PERAE</name>
<reference evidence="1 2" key="1">
    <citation type="journal article" date="2022" name="Hortic Res">
        <title>A haplotype resolved chromosomal level avocado genome allows analysis of novel avocado genes.</title>
        <authorList>
            <person name="Nath O."/>
            <person name="Fletcher S.J."/>
            <person name="Hayward A."/>
            <person name="Shaw L.M."/>
            <person name="Masouleh A.K."/>
            <person name="Furtado A."/>
            <person name="Henry R.J."/>
            <person name="Mitter N."/>
        </authorList>
    </citation>
    <scope>NUCLEOTIDE SEQUENCE [LARGE SCALE GENOMIC DNA]</scope>
    <source>
        <strain evidence="2">cv. Hass</strain>
    </source>
</reference>
<dbReference type="Proteomes" id="UP001234297">
    <property type="component" value="Chromosome 11"/>
</dbReference>
<evidence type="ECO:0000313" key="1">
    <source>
        <dbReference type="EMBL" id="KAJ8624285.1"/>
    </source>
</evidence>
<keyword evidence="2" id="KW-1185">Reference proteome</keyword>
<comment type="caution">
    <text evidence="1">The sequence shown here is derived from an EMBL/GenBank/DDBJ whole genome shotgun (WGS) entry which is preliminary data.</text>
</comment>
<sequence length="648" mass="72100">MITGSLFPANLIKKTLHFVANLSTLVEISHSQIPPKSSFSPSSFNFDLGSCIASLQACALQKNLSKGKEIHSWMILHGFLCSPTSITSLINMYSKCHRLGDALAVFHWTHDPNLFSWNAIISALVANGFSKDAIGFYKKMRREENIVPDRFTFPCVIKACAEVAELREGEKTHAGAVKLGYEMDVFVASALINLYLKFNMTEEARHLFDKLPERDVVLWNAMINGYAQIGELDNALEVFGRMVEEGIAPSKFTVTGLLSVYATMGDLSNGRKIHGFVEKMGCELDVVVSNSLIDMYGKCKSIEDAREIFERIPDWDIFSWNSILSVYQQSGDHNETLRLFDRMCRTRIRPDSITVTTALPACSHLAALMHGREIHGYMTVSGMAIDEKDVYVDNAIMDMYVKCGSLSDACTTFDRMKERDSASWNIMIMGYGMHGRGKEALAMFSRMCEAQVKPDEVTFVGVLSACSHAGLVGQGREILASMEQDHGVIPTLEHYSCAVDMLGRAGQLREAYELAISMPIEPNPVVWRAFLAACRIHGNAALAEVAACQLFELDPGHCGSYVLLSNVYGAKGWYRDVSDIRKAMVQRNVRKMPGCSWIELNTGVHAFVNGDWTHPDSEGIYAELQALIGQLREYGYVPDARHILPDMI</sequence>